<gene>
    <name evidence="8" type="ORF">RFH51_13300</name>
</gene>
<evidence type="ECO:0000256" key="2">
    <source>
        <dbReference type="ARBA" id="ARBA00008163"/>
    </source>
</evidence>
<keyword evidence="6" id="KW-0472">Membrane</keyword>
<proteinExistence type="inferred from homology"/>
<dbReference type="Gene3D" id="2.40.160.60">
    <property type="entry name" value="Outer membrane protein transport protein (OMPP1/FadL/TodX)"/>
    <property type="match status" value="1"/>
</dbReference>
<dbReference type="GO" id="GO:0009279">
    <property type="term" value="C:cell outer membrane"/>
    <property type="evidence" value="ECO:0007669"/>
    <property type="project" value="UniProtKB-SubCell"/>
</dbReference>
<organism evidence="8 9">
    <name type="scientific">Acinetobacter gerneri</name>
    <dbReference type="NCBI Taxonomy" id="202952"/>
    <lineage>
        <taxon>Bacteria</taxon>
        <taxon>Pseudomonadati</taxon>
        <taxon>Pseudomonadota</taxon>
        <taxon>Gammaproteobacteria</taxon>
        <taxon>Moraxellales</taxon>
        <taxon>Moraxellaceae</taxon>
        <taxon>Acinetobacter</taxon>
    </lineage>
</organism>
<evidence type="ECO:0000256" key="7">
    <source>
        <dbReference type="ARBA" id="ARBA00023237"/>
    </source>
</evidence>
<evidence type="ECO:0000256" key="3">
    <source>
        <dbReference type="ARBA" id="ARBA00022452"/>
    </source>
</evidence>
<dbReference type="RefSeq" id="WP_308956761.1">
    <property type="nucleotide sequence ID" value="NZ_JAVICY010000022.1"/>
</dbReference>
<evidence type="ECO:0000256" key="5">
    <source>
        <dbReference type="ARBA" id="ARBA00022729"/>
    </source>
</evidence>
<keyword evidence="5" id="KW-0732">Signal</keyword>
<comment type="caution">
    <text evidence="8">The sequence shown here is derived from an EMBL/GenBank/DDBJ whole genome shotgun (WGS) entry which is preliminary data.</text>
</comment>
<keyword evidence="3" id="KW-1134">Transmembrane beta strand</keyword>
<keyword evidence="7" id="KW-0998">Cell outer membrane</keyword>
<keyword evidence="4" id="KW-0812">Transmembrane</keyword>
<reference evidence="8" key="1">
    <citation type="submission" date="2023-08" db="EMBL/GenBank/DDBJ databases">
        <title>Emergence of clinically-relevant ST2 carbapenem-resistant Acinetobacter baumannii strains in hospital sewages in Zhejiang, East of China.</title>
        <authorList>
            <person name="Kaichao C."/>
            <person name="Zhang R."/>
        </authorList>
    </citation>
    <scope>NUCLEOTIDE SEQUENCE</scope>
    <source>
        <strain evidence="8">M-SY-60</strain>
    </source>
</reference>
<evidence type="ECO:0000256" key="6">
    <source>
        <dbReference type="ARBA" id="ARBA00023136"/>
    </source>
</evidence>
<sequence length="258" mass="29132">MNIKKLFIYSSIIFTSQHGNSAALDISGQSVTAFFQEGDYAEATIFALDTELKAKISAKQNQQILDEYSNKVKGTYLNYNFAIKTDLDPKWSFGIIYDKPFGIDAVYTDTQETTPNTYAIDIDTQELSLILGYKPTENIQLFAGPVYQTVKASFDFDGGIYGLSIGYDADLKEDSAFGWLAGIRYKNPDIHFQTDLTYRSSISHDLDAKESFDFSIFSPIPIQSNAQTSFKMPQSVNFNVQTGFFYQTILMFSTRWVN</sequence>
<dbReference type="InterPro" id="IPR005017">
    <property type="entry name" value="OMPP1/FadL/TodX"/>
</dbReference>
<protein>
    <submittedName>
        <fullName evidence="8">Outer membrane protein transport protein</fullName>
    </submittedName>
</protein>
<comment type="similarity">
    <text evidence="2">Belongs to the OmpP1/FadL family.</text>
</comment>
<dbReference type="SUPFAM" id="SSF56935">
    <property type="entry name" value="Porins"/>
    <property type="match status" value="1"/>
</dbReference>
<dbReference type="Pfam" id="PF03349">
    <property type="entry name" value="Toluene_X"/>
    <property type="match status" value="1"/>
</dbReference>
<name>A0AAW8JI20_9GAMM</name>
<evidence type="ECO:0000256" key="1">
    <source>
        <dbReference type="ARBA" id="ARBA00004571"/>
    </source>
</evidence>
<dbReference type="EMBL" id="JAVIDA010000019">
    <property type="protein sequence ID" value="MDQ9072431.1"/>
    <property type="molecule type" value="Genomic_DNA"/>
</dbReference>
<dbReference type="Proteomes" id="UP001243195">
    <property type="component" value="Unassembled WGS sequence"/>
</dbReference>
<evidence type="ECO:0000313" key="8">
    <source>
        <dbReference type="EMBL" id="MDQ9072431.1"/>
    </source>
</evidence>
<dbReference type="AlphaFoldDB" id="A0AAW8JI20"/>
<evidence type="ECO:0000256" key="4">
    <source>
        <dbReference type="ARBA" id="ARBA00022692"/>
    </source>
</evidence>
<evidence type="ECO:0000313" key="9">
    <source>
        <dbReference type="Proteomes" id="UP001243195"/>
    </source>
</evidence>
<comment type="subcellular location">
    <subcellularLocation>
        <location evidence="1">Cell outer membrane</location>
        <topology evidence="1">Multi-pass membrane protein</topology>
    </subcellularLocation>
</comment>
<accession>A0AAW8JI20</accession>